<feature type="transmembrane region" description="Helical" evidence="1">
    <location>
        <begin position="17"/>
        <end position="38"/>
    </location>
</feature>
<keyword evidence="3" id="KW-1185">Reference proteome</keyword>
<gene>
    <name evidence="2" type="ORF">ACFQBQ_16320</name>
</gene>
<dbReference type="Pfam" id="PF08570">
    <property type="entry name" value="DUF1761"/>
    <property type="match status" value="1"/>
</dbReference>
<accession>A0ABW1ZCA8</accession>
<name>A0ABW1ZCA8_9BACT</name>
<keyword evidence="1" id="KW-0472">Membrane</keyword>
<keyword evidence="1" id="KW-0812">Transmembrane</keyword>
<proteinExistence type="predicted"/>
<feature type="transmembrane region" description="Helical" evidence="1">
    <location>
        <begin position="84"/>
        <end position="107"/>
    </location>
</feature>
<reference evidence="3" key="1">
    <citation type="journal article" date="2019" name="Int. J. Syst. Evol. Microbiol.">
        <title>The Global Catalogue of Microorganisms (GCM) 10K type strain sequencing project: providing services to taxonomists for standard genome sequencing and annotation.</title>
        <authorList>
            <consortium name="The Broad Institute Genomics Platform"/>
            <consortium name="The Broad Institute Genome Sequencing Center for Infectious Disease"/>
            <person name="Wu L."/>
            <person name="Ma J."/>
        </authorList>
    </citation>
    <scope>NUCLEOTIDE SEQUENCE [LARGE SCALE GENOMIC DNA]</scope>
    <source>
        <strain evidence="3">CGMCC 1.16026</strain>
    </source>
</reference>
<dbReference type="Proteomes" id="UP001596391">
    <property type="component" value="Unassembled WGS sequence"/>
</dbReference>
<evidence type="ECO:0000313" key="2">
    <source>
        <dbReference type="EMBL" id="MFC6647110.1"/>
    </source>
</evidence>
<keyword evidence="1" id="KW-1133">Transmembrane helix</keyword>
<sequence length="144" mass="15401">MKEDSPHANCHDSHQPLAILAAAFVVSMLGWVWFTALFGKVYSSVLGREHNPAAKMPSLYFVGPMICMLLTVVTSAWLMPARGISSLASAISFGAVVGAGYLGTTAVNMGINPNIRRPLAYGFLSAGFFFVSSVLISATLYLLR</sequence>
<protein>
    <submittedName>
        <fullName evidence="2">DUF1761 domain-containing protein</fullName>
    </submittedName>
</protein>
<dbReference type="InterPro" id="IPR013879">
    <property type="entry name" value="DUF1761"/>
</dbReference>
<feature type="transmembrane region" description="Helical" evidence="1">
    <location>
        <begin position="59"/>
        <end position="78"/>
    </location>
</feature>
<dbReference type="RefSeq" id="WP_390235996.1">
    <property type="nucleotide sequence ID" value="NZ_JBHSWI010000001.1"/>
</dbReference>
<organism evidence="2 3">
    <name type="scientific">Granulicella cerasi</name>
    <dbReference type="NCBI Taxonomy" id="741063"/>
    <lineage>
        <taxon>Bacteria</taxon>
        <taxon>Pseudomonadati</taxon>
        <taxon>Acidobacteriota</taxon>
        <taxon>Terriglobia</taxon>
        <taxon>Terriglobales</taxon>
        <taxon>Acidobacteriaceae</taxon>
        <taxon>Granulicella</taxon>
    </lineage>
</organism>
<dbReference type="EMBL" id="JBHSWI010000001">
    <property type="protein sequence ID" value="MFC6647110.1"/>
    <property type="molecule type" value="Genomic_DNA"/>
</dbReference>
<evidence type="ECO:0000313" key="3">
    <source>
        <dbReference type="Proteomes" id="UP001596391"/>
    </source>
</evidence>
<evidence type="ECO:0000256" key="1">
    <source>
        <dbReference type="SAM" id="Phobius"/>
    </source>
</evidence>
<comment type="caution">
    <text evidence="2">The sequence shown here is derived from an EMBL/GenBank/DDBJ whole genome shotgun (WGS) entry which is preliminary data.</text>
</comment>
<feature type="transmembrane region" description="Helical" evidence="1">
    <location>
        <begin position="119"/>
        <end position="143"/>
    </location>
</feature>